<keyword evidence="12" id="KW-1185">Reference proteome</keyword>
<dbReference type="GO" id="GO:0016020">
    <property type="term" value="C:membrane"/>
    <property type="evidence" value="ECO:0007669"/>
    <property type="project" value="InterPro"/>
</dbReference>
<dbReference type="InterPro" id="IPR011712">
    <property type="entry name" value="Sig_transdc_His_kin_sub3_dim/P"/>
</dbReference>
<evidence type="ECO:0000313" key="12">
    <source>
        <dbReference type="Proteomes" id="UP000557717"/>
    </source>
</evidence>
<keyword evidence="4" id="KW-0808">Transferase</keyword>
<dbReference type="AlphaFoldDB" id="A0A840V468"/>
<name>A0A840V468_9BACT</name>
<evidence type="ECO:0000259" key="10">
    <source>
        <dbReference type="PROSITE" id="PS50109"/>
    </source>
</evidence>
<feature type="transmembrane region" description="Helical" evidence="9">
    <location>
        <begin position="51"/>
        <end position="69"/>
    </location>
</feature>
<evidence type="ECO:0000256" key="2">
    <source>
        <dbReference type="ARBA" id="ARBA00012438"/>
    </source>
</evidence>
<comment type="caution">
    <text evidence="11">The sequence shown here is derived from an EMBL/GenBank/DDBJ whole genome shotgun (WGS) entry which is preliminary data.</text>
</comment>
<dbReference type="Pfam" id="PF02518">
    <property type="entry name" value="HATPase_c"/>
    <property type="match status" value="1"/>
</dbReference>
<evidence type="ECO:0000256" key="6">
    <source>
        <dbReference type="ARBA" id="ARBA00022777"/>
    </source>
</evidence>
<keyword evidence="3" id="KW-0597">Phosphoprotein</keyword>
<dbReference type="EMBL" id="JACHFD010000002">
    <property type="protein sequence ID" value="MBB5350444.1"/>
    <property type="molecule type" value="Genomic_DNA"/>
</dbReference>
<dbReference type="CDD" id="cd16917">
    <property type="entry name" value="HATPase_UhpB-NarQ-NarX-like"/>
    <property type="match status" value="1"/>
</dbReference>
<sequence length="321" mass="35801">MKIPFLQLPEFRVSVIYLIVGCLWIVGSDLVVDHIAALHPAAQVLQSYKGLNFVLVTALLLFAVLRRSFGGWRLAEKQREEELIASSERFRELSARLQAQREEDRTEISREIHDELGQQLTAIQLKLGLAERWLDRSGDKTLNALIDLTVETSELVDQAIDSVRRVASGLRPPALDHLGLAAALEEEARDFTQLTQIPCRLHIQTMDNELSRPLATAAFRIFQESLTNVARHAHATEVLATCEADDQRLLLTIEDNGRGMDAHTAERPLTLGLLGMWERARNAGGELNFRSSEGHGTTVRLVLPLCDSHPLGDPESTRQVA</sequence>
<evidence type="ECO:0000256" key="9">
    <source>
        <dbReference type="SAM" id="Phobius"/>
    </source>
</evidence>
<accession>A0A840V468</accession>
<keyword evidence="5" id="KW-0547">Nucleotide-binding</keyword>
<dbReference type="Gene3D" id="1.20.5.1930">
    <property type="match status" value="1"/>
</dbReference>
<dbReference type="InterPro" id="IPR005467">
    <property type="entry name" value="His_kinase_dom"/>
</dbReference>
<dbReference type="GO" id="GO:0005524">
    <property type="term" value="F:ATP binding"/>
    <property type="evidence" value="ECO:0007669"/>
    <property type="project" value="UniProtKB-KW"/>
</dbReference>
<dbReference type="PANTHER" id="PTHR24421">
    <property type="entry name" value="NITRATE/NITRITE SENSOR PROTEIN NARX-RELATED"/>
    <property type="match status" value="1"/>
</dbReference>
<dbReference type="InterPro" id="IPR003594">
    <property type="entry name" value="HATPase_dom"/>
</dbReference>
<evidence type="ECO:0000256" key="5">
    <source>
        <dbReference type="ARBA" id="ARBA00022741"/>
    </source>
</evidence>
<organism evidence="11 12">
    <name type="scientific">Haloferula luteola</name>
    <dbReference type="NCBI Taxonomy" id="595692"/>
    <lineage>
        <taxon>Bacteria</taxon>
        <taxon>Pseudomonadati</taxon>
        <taxon>Verrucomicrobiota</taxon>
        <taxon>Verrucomicrobiia</taxon>
        <taxon>Verrucomicrobiales</taxon>
        <taxon>Verrucomicrobiaceae</taxon>
        <taxon>Haloferula</taxon>
    </lineage>
</organism>
<keyword evidence="9" id="KW-0472">Membrane</keyword>
<dbReference type="Proteomes" id="UP000557717">
    <property type="component" value="Unassembled WGS sequence"/>
</dbReference>
<dbReference type="GO" id="GO:0000155">
    <property type="term" value="F:phosphorelay sensor kinase activity"/>
    <property type="evidence" value="ECO:0007669"/>
    <property type="project" value="InterPro"/>
</dbReference>
<dbReference type="GO" id="GO:0046983">
    <property type="term" value="F:protein dimerization activity"/>
    <property type="evidence" value="ECO:0007669"/>
    <property type="project" value="InterPro"/>
</dbReference>
<evidence type="ECO:0000256" key="8">
    <source>
        <dbReference type="ARBA" id="ARBA00023012"/>
    </source>
</evidence>
<dbReference type="Pfam" id="PF07730">
    <property type="entry name" value="HisKA_3"/>
    <property type="match status" value="1"/>
</dbReference>
<dbReference type="RefSeq" id="WP_184015740.1">
    <property type="nucleotide sequence ID" value="NZ_JACHFD010000002.1"/>
</dbReference>
<dbReference type="PROSITE" id="PS50109">
    <property type="entry name" value="HIS_KIN"/>
    <property type="match status" value="1"/>
</dbReference>
<evidence type="ECO:0000256" key="3">
    <source>
        <dbReference type="ARBA" id="ARBA00022553"/>
    </source>
</evidence>
<proteinExistence type="predicted"/>
<evidence type="ECO:0000313" key="11">
    <source>
        <dbReference type="EMBL" id="MBB5350444.1"/>
    </source>
</evidence>
<feature type="domain" description="Histidine kinase" evidence="10">
    <location>
        <begin position="111"/>
        <end position="307"/>
    </location>
</feature>
<keyword evidence="6 11" id="KW-0418">Kinase</keyword>
<dbReference type="InterPro" id="IPR050482">
    <property type="entry name" value="Sensor_HK_TwoCompSys"/>
</dbReference>
<dbReference type="Gene3D" id="3.30.565.10">
    <property type="entry name" value="Histidine kinase-like ATPase, C-terminal domain"/>
    <property type="match status" value="1"/>
</dbReference>
<evidence type="ECO:0000256" key="7">
    <source>
        <dbReference type="ARBA" id="ARBA00022840"/>
    </source>
</evidence>
<comment type="catalytic activity">
    <reaction evidence="1">
        <text>ATP + protein L-histidine = ADP + protein N-phospho-L-histidine.</text>
        <dbReference type="EC" id="2.7.13.3"/>
    </reaction>
</comment>
<dbReference type="EC" id="2.7.13.3" evidence="2"/>
<gene>
    <name evidence="11" type="ORF">HNR46_000668</name>
</gene>
<feature type="transmembrane region" description="Helical" evidence="9">
    <location>
        <begin position="12"/>
        <end position="31"/>
    </location>
</feature>
<dbReference type="SUPFAM" id="SSF55874">
    <property type="entry name" value="ATPase domain of HSP90 chaperone/DNA topoisomerase II/histidine kinase"/>
    <property type="match status" value="1"/>
</dbReference>
<reference evidence="11 12" key="1">
    <citation type="submission" date="2020-08" db="EMBL/GenBank/DDBJ databases">
        <title>Genomic Encyclopedia of Type Strains, Phase IV (KMG-IV): sequencing the most valuable type-strain genomes for metagenomic binning, comparative biology and taxonomic classification.</title>
        <authorList>
            <person name="Goeker M."/>
        </authorList>
    </citation>
    <scope>NUCLEOTIDE SEQUENCE [LARGE SCALE GENOMIC DNA]</scope>
    <source>
        <strain evidence="11 12">YC6886</strain>
    </source>
</reference>
<keyword evidence="9" id="KW-1133">Transmembrane helix</keyword>
<dbReference type="PANTHER" id="PTHR24421:SF10">
    <property type="entry name" value="NITRATE_NITRITE SENSOR PROTEIN NARQ"/>
    <property type="match status" value="1"/>
</dbReference>
<keyword evidence="9" id="KW-0812">Transmembrane</keyword>
<keyword evidence="8" id="KW-0902">Two-component regulatory system</keyword>
<evidence type="ECO:0000256" key="1">
    <source>
        <dbReference type="ARBA" id="ARBA00000085"/>
    </source>
</evidence>
<protein>
    <recommendedName>
        <fullName evidence="2">histidine kinase</fullName>
        <ecNumber evidence="2">2.7.13.3</ecNumber>
    </recommendedName>
</protein>
<evidence type="ECO:0000256" key="4">
    <source>
        <dbReference type="ARBA" id="ARBA00022679"/>
    </source>
</evidence>
<keyword evidence="7" id="KW-0067">ATP-binding</keyword>
<dbReference type="InterPro" id="IPR036890">
    <property type="entry name" value="HATPase_C_sf"/>
</dbReference>